<sequence>RWSDISRRHLTESKVDNDSPIECYACSRPGIPVFHQIRFCRESSNNRRVSPFGPVLDPRSKTVWRWNRAVLVARGVALAVDPLFLFSVSVGTCGGPCAYVDGRVAAIVAVVRTCVDAVHVWHVLIQFRLAYVSRESRVVGCGKLVWDARAIASHYLRSFKAFWFDLFVVVPVPQIMYWLVVPKLIREERTELLMTTLQLVFLFQFLPKVYHSFSLMQRMKKVTGFIFGSVWWGFVVNLIAYFLASHAAGAFWYILSIQRILSCLTSQDLNRSNNSTKMVARTAMCLDENGPFPYGIYQFALPLISTDSTAIKILYSNLWGLISLSSMGNILQPTSGCLEVAFCICVVLGGLMLFILLIGNIQVILDVVTERRRKMQVRYQDVQWWMRRRQFPSRLRNRVVRFERQRWAATRGVEDEMGFIKDLPQGLRRDIKRHLCLDLIKKVPFFQCLEDVILENICDRVKPLVFSKGEKQITREGDPIRQMVFIIHGSVRRVQTLKKDSVTTNKLVPGSFLGDELLSWCLRRPFMDRLPPSSATYTCLRPTEAFGLDADDLWYITDHFRYRFASEKLKRTARYYSSSWRTWAAMIIQFAWRRHVGRTRGPVSCVAENGGRNQFRLRQYAAAFMSIRPHDHLE</sequence>
<keyword evidence="13" id="KW-1185">Reference proteome</keyword>
<dbReference type="Gramene" id="PSS35120">
    <property type="protein sequence ID" value="PSS35120"/>
    <property type="gene ID" value="CEY00_Acc02318"/>
</dbReference>
<feature type="transmembrane region" description="Helical" evidence="10">
    <location>
        <begin position="313"/>
        <end position="332"/>
    </location>
</feature>
<keyword evidence="9" id="KW-0407">Ion channel</keyword>
<reference evidence="12 13" key="1">
    <citation type="submission" date="2017-07" db="EMBL/GenBank/DDBJ databases">
        <title>An improved, manually edited Actinidia chinensis var. chinensis (kiwifruit) genome highlights the challenges associated with draft genomes and gene prediction in plants.</title>
        <authorList>
            <person name="Pilkington S."/>
            <person name="Crowhurst R."/>
            <person name="Hilario E."/>
            <person name="Nardozza S."/>
            <person name="Fraser L."/>
            <person name="Peng Y."/>
            <person name="Gunaseelan K."/>
            <person name="Simpson R."/>
            <person name="Tahir J."/>
            <person name="Deroles S."/>
            <person name="Templeton K."/>
            <person name="Luo Z."/>
            <person name="Davy M."/>
            <person name="Cheng C."/>
            <person name="Mcneilage M."/>
            <person name="Scaglione D."/>
            <person name="Liu Y."/>
            <person name="Zhang Q."/>
            <person name="Datson P."/>
            <person name="De Silva N."/>
            <person name="Gardiner S."/>
            <person name="Bassett H."/>
            <person name="Chagne D."/>
            <person name="Mccallum J."/>
            <person name="Dzierzon H."/>
            <person name="Deng C."/>
            <person name="Wang Y.-Y."/>
            <person name="Barron N."/>
            <person name="Manako K."/>
            <person name="Bowen J."/>
            <person name="Foster T."/>
            <person name="Erridge Z."/>
            <person name="Tiffin H."/>
            <person name="Waite C."/>
            <person name="Davies K."/>
            <person name="Grierson E."/>
            <person name="Laing W."/>
            <person name="Kirk R."/>
            <person name="Chen X."/>
            <person name="Wood M."/>
            <person name="Montefiori M."/>
            <person name="Brummell D."/>
            <person name="Schwinn K."/>
            <person name="Catanach A."/>
            <person name="Fullerton C."/>
            <person name="Li D."/>
            <person name="Meiyalaghan S."/>
            <person name="Nieuwenhuizen N."/>
            <person name="Read N."/>
            <person name="Prakash R."/>
            <person name="Hunter D."/>
            <person name="Zhang H."/>
            <person name="Mckenzie M."/>
            <person name="Knabel M."/>
            <person name="Harris A."/>
            <person name="Allan A."/>
            <person name="Chen A."/>
            <person name="Janssen B."/>
            <person name="Plunkett B."/>
            <person name="Dwamena C."/>
            <person name="Voogd C."/>
            <person name="Leif D."/>
            <person name="Lafferty D."/>
            <person name="Souleyre E."/>
            <person name="Varkonyi-Gasic E."/>
            <person name="Gambi F."/>
            <person name="Hanley J."/>
            <person name="Yao J.-L."/>
            <person name="Cheung J."/>
            <person name="David K."/>
            <person name="Warren B."/>
            <person name="Marsh K."/>
            <person name="Snowden K."/>
            <person name="Lin-Wang K."/>
            <person name="Brian L."/>
            <person name="Martinez-Sanchez M."/>
            <person name="Wang M."/>
            <person name="Ileperuma N."/>
            <person name="Macnee N."/>
            <person name="Campin R."/>
            <person name="Mcatee P."/>
            <person name="Drummond R."/>
            <person name="Espley R."/>
            <person name="Ireland H."/>
            <person name="Wu R."/>
            <person name="Atkinson R."/>
            <person name="Karunairetnam S."/>
            <person name="Bulley S."/>
            <person name="Chunkath S."/>
            <person name="Hanley Z."/>
            <person name="Storey R."/>
            <person name="Thrimawithana A."/>
            <person name="Thomson S."/>
            <person name="David C."/>
            <person name="Testolin R."/>
        </authorList>
    </citation>
    <scope>NUCLEOTIDE SEQUENCE [LARGE SCALE GENOMIC DNA]</scope>
    <source>
        <strain evidence="13">cv. Red5</strain>
        <tissue evidence="12">Young leaf</tissue>
    </source>
</reference>
<feature type="non-terminal residue" evidence="12">
    <location>
        <position position="1"/>
    </location>
</feature>
<feature type="transmembrane region" description="Helical" evidence="10">
    <location>
        <begin position="338"/>
        <end position="365"/>
    </location>
</feature>
<dbReference type="PANTHER" id="PTHR45651">
    <property type="entry name" value="CYCLIC NUCLEOTIDE-GATED ION CHANNEL 15-RELATED-RELATED"/>
    <property type="match status" value="1"/>
</dbReference>
<evidence type="ECO:0000256" key="4">
    <source>
        <dbReference type="ARBA" id="ARBA00022692"/>
    </source>
</evidence>
<evidence type="ECO:0000313" key="13">
    <source>
        <dbReference type="Proteomes" id="UP000241394"/>
    </source>
</evidence>
<dbReference type="SUPFAM" id="SSF51206">
    <property type="entry name" value="cAMP-binding domain-like"/>
    <property type="match status" value="1"/>
</dbReference>
<keyword evidence="6" id="KW-0406">Ion transport</keyword>
<keyword evidence="3" id="KW-0813">Transport</keyword>
<keyword evidence="7 10" id="KW-0472">Membrane</keyword>
<dbReference type="Gene3D" id="1.10.287.630">
    <property type="entry name" value="Helix hairpin bin"/>
    <property type="match status" value="1"/>
</dbReference>
<evidence type="ECO:0000256" key="5">
    <source>
        <dbReference type="ARBA" id="ARBA00022989"/>
    </source>
</evidence>
<dbReference type="GO" id="GO:0016020">
    <property type="term" value="C:membrane"/>
    <property type="evidence" value="ECO:0007669"/>
    <property type="project" value="UniProtKB-SubCell"/>
</dbReference>
<evidence type="ECO:0000256" key="9">
    <source>
        <dbReference type="ARBA" id="ARBA00023303"/>
    </source>
</evidence>
<dbReference type="STRING" id="1590841.A0A2R6RYM4"/>
<feature type="domain" description="Cyclic nucleotide-binding" evidence="11">
    <location>
        <begin position="445"/>
        <end position="549"/>
    </location>
</feature>
<feature type="transmembrane region" description="Helical" evidence="10">
    <location>
        <begin position="222"/>
        <end position="244"/>
    </location>
</feature>
<evidence type="ECO:0000256" key="1">
    <source>
        <dbReference type="ARBA" id="ARBA00004141"/>
    </source>
</evidence>
<evidence type="ECO:0000313" key="12">
    <source>
        <dbReference type="EMBL" id="PSS35120.1"/>
    </source>
</evidence>
<comment type="caution">
    <text evidence="12">The sequence shown here is derived from an EMBL/GenBank/DDBJ whole genome shotgun (WGS) entry which is preliminary data.</text>
</comment>
<keyword evidence="5 10" id="KW-1133">Transmembrane helix</keyword>
<dbReference type="InterPro" id="IPR018490">
    <property type="entry name" value="cNMP-bd_dom_sf"/>
</dbReference>
<keyword evidence="8" id="KW-1071">Ligand-gated ion channel</keyword>
<dbReference type="Gene3D" id="1.10.287.70">
    <property type="match status" value="1"/>
</dbReference>
<protein>
    <submittedName>
        <fullName evidence="12">Cyclic nucleotide-gated ion channel like</fullName>
    </submittedName>
</protein>
<evidence type="ECO:0000256" key="7">
    <source>
        <dbReference type="ARBA" id="ARBA00023136"/>
    </source>
</evidence>
<dbReference type="InterPro" id="IPR014710">
    <property type="entry name" value="RmlC-like_jellyroll"/>
</dbReference>
<evidence type="ECO:0000256" key="6">
    <source>
        <dbReference type="ARBA" id="ARBA00023065"/>
    </source>
</evidence>
<gene>
    <name evidence="12" type="ORF">CEY00_Acc02318</name>
</gene>
<dbReference type="OMA" id="ICVEETE"/>
<dbReference type="Pfam" id="PF00520">
    <property type="entry name" value="Ion_trans"/>
    <property type="match status" value="1"/>
</dbReference>
<keyword evidence="4 10" id="KW-0812">Transmembrane</keyword>
<dbReference type="AlphaFoldDB" id="A0A2R6RYM4"/>
<organism evidence="12 13">
    <name type="scientific">Actinidia chinensis var. chinensis</name>
    <name type="common">Chinese soft-hair kiwi</name>
    <dbReference type="NCBI Taxonomy" id="1590841"/>
    <lineage>
        <taxon>Eukaryota</taxon>
        <taxon>Viridiplantae</taxon>
        <taxon>Streptophyta</taxon>
        <taxon>Embryophyta</taxon>
        <taxon>Tracheophyta</taxon>
        <taxon>Spermatophyta</taxon>
        <taxon>Magnoliopsida</taxon>
        <taxon>eudicotyledons</taxon>
        <taxon>Gunneridae</taxon>
        <taxon>Pentapetalae</taxon>
        <taxon>asterids</taxon>
        <taxon>Ericales</taxon>
        <taxon>Actinidiaceae</taxon>
        <taxon>Actinidia</taxon>
    </lineage>
</organism>
<proteinExistence type="inferred from homology"/>
<dbReference type="CDD" id="cd00038">
    <property type="entry name" value="CAP_ED"/>
    <property type="match status" value="1"/>
</dbReference>
<accession>A0A2R6RYM4</accession>
<dbReference type="GO" id="GO:0005216">
    <property type="term" value="F:monoatomic ion channel activity"/>
    <property type="evidence" value="ECO:0007669"/>
    <property type="project" value="InterPro"/>
</dbReference>
<dbReference type="Proteomes" id="UP000241394">
    <property type="component" value="Chromosome LG2"/>
</dbReference>
<evidence type="ECO:0000259" key="11">
    <source>
        <dbReference type="PROSITE" id="PS50042"/>
    </source>
</evidence>
<name>A0A2R6RYM4_ACTCC</name>
<dbReference type="InterPro" id="IPR005821">
    <property type="entry name" value="Ion_trans_dom"/>
</dbReference>
<comment type="similarity">
    <text evidence="2">Belongs to the cyclic nucleotide-gated cation channel (TC 1.A.1.5) family.</text>
</comment>
<feature type="transmembrane region" description="Helical" evidence="10">
    <location>
        <begin position="192"/>
        <end position="210"/>
    </location>
</feature>
<dbReference type="OrthoDB" id="421226at2759"/>
<feature type="transmembrane region" description="Helical" evidence="10">
    <location>
        <begin position="161"/>
        <end position="180"/>
    </location>
</feature>
<dbReference type="SUPFAM" id="SSF81324">
    <property type="entry name" value="Voltage-gated potassium channels"/>
    <property type="match status" value="1"/>
</dbReference>
<comment type="subcellular location">
    <subcellularLocation>
        <location evidence="1">Membrane</location>
        <topology evidence="1">Multi-pass membrane protein</topology>
    </subcellularLocation>
</comment>
<evidence type="ECO:0000256" key="2">
    <source>
        <dbReference type="ARBA" id="ARBA00010486"/>
    </source>
</evidence>
<dbReference type="Gene3D" id="2.60.120.10">
    <property type="entry name" value="Jelly Rolls"/>
    <property type="match status" value="1"/>
</dbReference>
<dbReference type="InterPro" id="IPR000595">
    <property type="entry name" value="cNMP-bd_dom"/>
</dbReference>
<evidence type="ECO:0000256" key="8">
    <source>
        <dbReference type="ARBA" id="ARBA00023286"/>
    </source>
</evidence>
<evidence type="ECO:0000256" key="3">
    <source>
        <dbReference type="ARBA" id="ARBA00022448"/>
    </source>
</evidence>
<dbReference type="InParanoid" id="A0A2R6RYM4"/>
<evidence type="ECO:0000256" key="10">
    <source>
        <dbReference type="SAM" id="Phobius"/>
    </source>
</evidence>
<dbReference type="PANTHER" id="PTHR45651:SF50">
    <property type="entry name" value="CYCLIC NUCLEOTIDE-GATED ION CHANNEL 2"/>
    <property type="match status" value="1"/>
</dbReference>
<dbReference type="PROSITE" id="PS50042">
    <property type="entry name" value="CNMP_BINDING_3"/>
    <property type="match status" value="1"/>
</dbReference>
<dbReference type="EMBL" id="NKQK01000002">
    <property type="protein sequence ID" value="PSS35120.1"/>
    <property type="molecule type" value="Genomic_DNA"/>
</dbReference>
<reference evidence="13" key="2">
    <citation type="journal article" date="2018" name="BMC Genomics">
        <title>A manually annotated Actinidia chinensis var. chinensis (kiwifruit) genome highlights the challenges associated with draft genomes and gene prediction in plants.</title>
        <authorList>
            <person name="Pilkington S.M."/>
            <person name="Crowhurst R."/>
            <person name="Hilario E."/>
            <person name="Nardozza S."/>
            <person name="Fraser L."/>
            <person name="Peng Y."/>
            <person name="Gunaseelan K."/>
            <person name="Simpson R."/>
            <person name="Tahir J."/>
            <person name="Deroles S.C."/>
            <person name="Templeton K."/>
            <person name="Luo Z."/>
            <person name="Davy M."/>
            <person name="Cheng C."/>
            <person name="McNeilage M."/>
            <person name="Scaglione D."/>
            <person name="Liu Y."/>
            <person name="Zhang Q."/>
            <person name="Datson P."/>
            <person name="De Silva N."/>
            <person name="Gardiner S.E."/>
            <person name="Bassett H."/>
            <person name="Chagne D."/>
            <person name="McCallum J."/>
            <person name="Dzierzon H."/>
            <person name="Deng C."/>
            <person name="Wang Y.Y."/>
            <person name="Barron L."/>
            <person name="Manako K."/>
            <person name="Bowen J."/>
            <person name="Foster T.M."/>
            <person name="Erridge Z.A."/>
            <person name="Tiffin H."/>
            <person name="Waite C.N."/>
            <person name="Davies K.M."/>
            <person name="Grierson E.P."/>
            <person name="Laing W.A."/>
            <person name="Kirk R."/>
            <person name="Chen X."/>
            <person name="Wood M."/>
            <person name="Montefiori M."/>
            <person name="Brummell D.A."/>
            <person name="Schwinn K.E."/>
            <person name="Catanach A."/>
            <person name="Fullerton C."/>
            <person name="Li D."/>
            <person name="Meiyalaghan S."/>
            <person name="Nieuwenhuizen N."/>
            <person name="Read N."/>
            <person name="Prakash R."/>
            <person name="Hunter D."/>
            <person name="Zhang H."/>
            <person name="McKenzie M."/>
            <person name="Knabel M."/>
            <person name="Harris A."/>
            <person name="Allan A.C."/>
            <person name="Gleave A."/>
            <person name="Chen A."/>
            <person name="Janssen B.J."/>
            <person name="Plunkett B."/>
            <person name="Ampomah-Dwamena C."/>
            <person name="Voogd C."/>
            <person name="Leif D."/>
            <person name="Lafferty D."/>
            <person name="Souleyre E.J.F."/>
            <person name="Varkonyi-Gasic E."/>
            <person name="Gambi F."/>
            <person name="Hanley J."/>
            <person name="Yao J.L."/>
            <person name="Cheung J."/>
            <person name="David K.M."/>
            <person name="Warren B."/>
            <person name="Marsh K."/>
            <person name="Snowden K.C."/>
            <person name="Lin-Wang K."/>
            <person name="Brian L."/>
            <person name="Martinez-Sanchez M."/>
            <person name="Wang M."/>
            <person name="Ileperuma N."/>
            <person name="Macnee N."/>
            <person name="Campin R."/>
            <person name="McAtee P."/>
            <person name="Drummond R.S.M."/>
            <person name="Espley R.V."/>
            <person name="Ireland H.S."/>
            <person name="Wu R."/>
            <person name="Atkinson R.G."/>
            <person name="Karunairetnam S."/>
            <person name="Bulley S."/>
            <person name="Chunkath S."/>
            <person name="Hanley Z."/>
            <person name="Storey R."/>
            <person name="Thrimawithana A.H."/>
            <person name="Thomson S."/>
            <person name="David C."/>
            <person name="Testolin R."/>
            <person name="Huang H."/>
            <person name="Hellens R.P."/>
            <person name="Schaffer R.J."/>
        </authorList>
    </citation>
    <scope>NUCLEOTIDE SEQUENCE [LARGE SCALE GENOMIC DNA]</scope>
    <source>
        <strain evidence="13">cv. Red5</strain>
    </source>
</reference>